<keyword evidence="3" id="KW-0442">Lipid degradation</keyword>
<proteinExistence type="predicted"/>
<dbReference type="EC" id="3.1.1.47" evidence="1"/>
<comment type="caution">
    <text evidence="6">The sequence shown here is derived from an EMBL/GenBank/DDBJ whole genome shotgun (WGS) entry which is preliminary data.</text>
</comment>
<dbReference type="Pfam" id="PF03403">
    <property type="entry name" value="PAF-AH_p_II"/>
    <property type="match status" value="1"/>
</dbReference>
<keyword evidence="7" id="KW-1185">Reference proteome</keyword>
<dbReference type="PANTHER" id="PTHR10272:SF0">
    <property type="entry name" value="PLATELET-ACTIVATING FACTOR ACETYLHYDROLASE"/>
    <property type="match status" value="1"/>
</dbReference>
<keyword evidence="4" id="KW-0443">Lipid metabolism</keyword>
<dbReference type="InterPro" id="IPR029058">
    <property type="entry name" value="AB_hydrolase_fold"/>
</dbReference>
<feature type="chain" id="PRO_5045162648" description="1-alkyl-2-acetylglycerophosphocholine esterase" evidence="5">
    <location>
        <begin position="30"/>
        <end position="433"/>
    </location>
</feature>
<dbReference type="Proteomes" id="UP001408356">
    <property type="component" value="Unassembled WGS sequence"/>
</dbReference>
<accession>A0ABR2V0R8</accession>
<evidence type="ECO:0000313" key="6">
    <source>
        <dbReference type="EMBL" id="KAK9420529.1"/>
    </source>
</evidence>
<evidence type="ECO:0000256" key="5">
    <source>
        <dbReference type="SAM" id="SignalP"/>
    </source>
</evidence>
<evidence type="ECO:0000313" key="7">
    <source>
        <dbReference type="Proteomes" id="UP001408356"/>
    </source>
</evidence>
<evidence type="ECO:0000256" key="2">
    <source>
        <dbReference type="ARBA" id="ARBA00022801"/>
    </source>
</evidence>
<reference evidence="6 7" key="1">
    <citation type="journal article" date="2024" name="J. Plant Pathol.">
        <title>Sequence and assembly of the genome of Seiridium unicorne, isolate CBS 538.82, causal agent of cypress canker disease.</title>
        <authorList>
            <person name="Scali E."/>
            <person name="Rocca G.D."/>
            <person name="Danti R."/>
            <person name="Garbelotto M."/>
            <person name="Barberini S."/>
            <person name="Baroncelli R."/>
            <person name="Emiliani G."/>
        </authorList>
    </citation>
    <scope>NUCLEOTIDE SEQUENCE [LARGE SCALE GENOMIC DNA]</scope>
    <source>
        <strain evidence="6 7">BM-138-508</strain>
    </source>
</reference>
<name>A0ABR2V0R8_9PEZI</name>
<dbReference type="EMBL" id="JARVKF010000224">
    <property type="protein sequence ID" value="KAK9420529.1"/>
    <property type="molecule type" value="Genomic_DNA"/>
</dbReference>
<organism evidence="6 7">
    <name type="scientific">Seiridium unicorne</name>
    <dbReference type="NCBI Taxonomy" id="138068"/>
    <lineage>
        <taxon>Eukaryota</taxon>
        <taxon>Fungi</taxon>
        <taxon>Dikarya</taxon>
        <taxon>Ascomycota</taxon>
        <taxon>Pezizomycotina</taxon>
        <taxon>Sordariomycetes</taxon>
        <taxon>Xylariomycetidae</taxon>
        <taxon>Amphisphaeriales</taxon>
        <taxon>Sporocadaceae</taxon>
        <taxon>Seiridium</taxon>
    </lineage>
</organism>
<dbReference type="SUPFAM" id="SSF53474">
    <property type="entry name" value="alpha/beta-Hydrolases"/>
    <property type="match status" value="1"/>
</dbReference>
<feature type="signal peptide" evidence="5">
    <location>
        <begin position="1"/>
        <end position="29"/>
    </location>
</feature>
<gene>
    <name evidence="6" type="ORF">SUNI508_06269</name>
</gene>
<protein>
    <recommendedName>
        <fullName evidence="1">1-alkyl-2-acetylglycerophosphocholine esterase</fullName>
        <ecNumber evidence="1">3.1.1.47</ecNumber>
    </recommendedName>
</protein>
<evidence type="ECO:0000256" key="1">
    <source>
        <dbReference type="ARBA" id="ARBA00013201"/>
    </source>
</evidence>
<keyword evidence="5" id="KW-0732">Signal</keyword>
<evidence type="ECO:0000256" key="4">
    <source>
        <dbReference type="ARBA" id="ARBA00023098"/>
    </source>
</evidence>
<sequence length="433" mass="46998">MHSVIPRLMGAVNFWALLASFLVVRSVVSQSCNSTSNTGFGLGAHTIPPATNVSTAPPTGPYEVGISFETYCFENRSLTVNYWYPAKPETDSVRYVSSGGIVGDAFEDAAIDSSDAPYPLIIFSSGLAAVNDAYYFYCQNLASNGYIVASPQHLDARNANTTTVTALLALAAVDALAGNTNDAVITEYTEWFRETQFALTYRPQEIEFSLDQALAAADNSSSKFYGTIDKENIGMTGHSIGGFYTNVIGGGMPIYCDYSMTAAEMDPENPILASVSPCAFPVRQNLPGPFALYNSRIKAIVPLAAPSFLTKTQIARAATQIETPMMMITGDNFTSETTQWIQEAVYNNAAGPSYYLEVIDTDHFLVADAYGLSPYLTLATGGEDTVDFLDKAAVYMTYSTAFFDYYVKGNTTAFETLHTVSSSFVKQLKFRNE</sequence>
<evidence type="ECO:0000256" key="3">
    <source>
        <dbReference type="ARBA" id="ARBA00022963"/>
    </source>
</evidence>
<dbReference type="PANTHER" id="PTHR10272">
    <property type="entry name" value="PLATELET-ACTIVATING FACTOR ACETYLHYDROLASE"/>
    <property type="match status" value="1"/>
</dbReference>
<keyword evidence="2" id="KW-0378">Hydrolase</keyword>
<dbReference type="Gene3D" id="3.40.50.1820">
    <property type="entry name" value="alpha/beta hydrolase"/>
    <property type="match status" value="1"/>
</dbReference>